<name>A0A6V8JXZ6_9ACTN</name>
<dbReference type="PANTHER" id="PTHR47506:SF1">
    <property type="entry name" value="HTH-TYPE TRANSCRIPTIONAL REGULATOR YJDC"/>
    <property type="match status" value="1"/>
</dbReference>
<keyword evidence="1" id="KW-0805">Transcription regulation</keyword>
<dbReference type="SUPFAM" id="SSF46689">
    <property type="entry name" value="Homeodomain-like"/>
    <property type="match status" value="1"/>
</dbReference>
<evidence type="ECO:0000256" key="4">
    <source>
        <dbReference type="PROSITE-ProRule" id="PRU00335"/>
    </source>
</evidence>
<reference evidence="6 7" key="2">
    <citation type="submission" date="2020-03" db="EMBL/GenBank/DDBJ databases">
        <authorList>
            <person name="Ichikawa N."/>
            <person name="Kimura A."/>
            <person name="Kitahashi Y."/>
            <person name="Uohara A."/>
        </authorList>
    </citation>
    <scope>NUCLEOTIDE SEQUENCE [LARGE SCALE GENOMIC DNA]</scope>
    <source>
        <strain evidence="6 7">NBRC 108639</strain>
    </source>
</reference>
<feature type="domain" description="HTH tetR-type" evidence="5">
    <location>
        <begin position="12"/>
        <end position="72"/>
    </location>
</feature>
<sequence length="198" mass="20582">MPVAKGATLDPAQTRAAMIDAASRLLYTRGLDGIGVAELCATVGVSKETLYRHFGSKDGLVAAVLQARSEQLVAGLREAVAAAGDDPAAQLTAVFEVVGRRHAEATFRGCAVMNAATQRHDGPARAVATGHLDRYLDLLVGIARAAGAADPEVLGRQFLTLVEGSTVLADHHRDARAAATARDAALALLRLQAPPHHA</sequence>
<protein>
    <submittedName>
        <fullName evidence="6">TetR family transcriptional regulator</fullName>
    </submittedName>
</protein>
<dbReference type="GO" id="GO:0003677">
    <property type="term" value="F:DNA binding"/>
    <property type="evidence" value="ECO:0007669"/>
    <property type="project" value="UniProtKB-UniRule"/>
</dbReference>
<dbReference type="Proteomes" id="UP000482800">
    <property type="component" value="Unassembled WGS sequence"/>
</dbReference>
<feature type="DNA-binding region" description="H-T-H motif" evidence="4">
    <location>
        <begin position="35"/>
        <end position="54"/>
    </location>
</feature>
<dbReference type="InterPro" id="IPR009057">
    <property type="entry name" value="Homeodomain-like_sf"/>
</dbReference>
<dbReference type="PRINTS" id="PR00455">
    <property type="entry name" value="HTHTETR"/>
</dbReference>
<organism evidence="6 7">
    <name type="scientific">Phytohabitans houttuyneae</name>
    <dbReference type="NCBI Taxonomy" id="1076126"/>
    <lineage>
        <taxon>Bacteria</taxon>
        <taxon>Bacillati</taxon>
        <taxon>Actinomycetota</taxon>
        <taxon>Actinomycetes</taxon>
        <taxon>Micromonosporales</taxon>
        <taxon>Micromonosporaceae</taxon>
    </lineage>
</organism>
<dbReference type="AlphaFoldDB" id="A0A6V8JXZ6"/>
<dbReference type="EMBL" id="BLPF01000001">
    <property type="protein sequence ID" value="GFJ76124.1"/>
    <property type="molecule type" value="Genomic_DNA"/>
</dbReference>
<dbReference type="PROSITE" id="PS50977">
    <property type="entry name" value="HTH_TETR_2"/>
    <property type="match status" value="1"/>
</dbReference>
<evidence type="ECO:0000259" key="5">
    <source>
        <dbReference type="PROSITE" id="PS50977"/>
    </source>
</evidence>
<accession>A0A6V8JXZ6</accession>
<evidence type="ECO:0000256" key="2">
    <source>
        <dbReference type="ARBA" id="ARBA00023125"/>
    </source>
</evidence>
<dbReference type="PANTHER" id="PTHR47506">
    <property type="entry name" value="TRANSCRIPTIONAL REGULATORY PROTEIN"/>
    <property type="match status" value="1"/>
</dbReference>
<keyword evidence="2 4" id="KW-0238">DNA-binding</keyword>
<dbReference type="SUPFAM" id="SSF48498">
    <property type="entry name" value="Tetracyclin repressor-like, C-terminal domain"/>
    <property type="match status" value="1"/>
</dbReference>
<evidence type="ECO:0000313" key="6">
    <source>
        <dbReference type="EMBL" id="GFJ76124.1"/>
    </source>
</evidence>
<evidence type="ECO:0000256" key="3">
    <source>
        <dbReference type="ARBA" id="ARBA00023163"/>
    </source>
</evidence>
<gene>
    <name evidence="6" type="ORF">Phou_003040</name>
</gene>
<reference evidence="6 7" key="1">
    <citation type="submission" date="2020-03" db="EMBL/GenBank/DDBJ databases">
        <title>Whole genome shotgun sequence of Phytohabitans houttuyneae NBRC 108639.</title>
        <authorList>
            <person name="Komaki H."/>
            <person name="Tamura T."/>
        </authorList>
    </citation>
    <scope>NUCLEOTIDE SEQUENCE [LARGE SCALE GENOMIC DNA]</scope>
    <source>
        <strain evidence="6 7">NBRC 108639</strain>
    </source>
</reference>
<dbReference type="Pfam" id="PF00440">
    <property type="entry name" value="TetR_N"/>
    <property type="match status" value="1"/>
</dbReference>
<dbReference type="RefSeq" id="WP_173052849.1">
    <property type="nucleotide sequence ID" value="NZ_BAABGO010000003.1"/>
</dbReference>
<dbReference type="Gene3D" id="1.10.357.10">
    <property type="entry name" value="Tetracycline Repressor, domain 2"/>
    <property type="match status" value="1"/>
</dbReference>
<keyword evidence="7" id="KW-1185">Reference proteome</keyword>
<dbReference type="InterPro" id="IPR001647">
    <property type="entry name" value="HTH_TetR"/>
</dbReference>
<evidence type="ECO:0000256" key="1">
    <source>
        <dbReference type="ARBA" id="ARBA00023015"/>
    </source>
</evidence>
<evidence type="ECO:0000313" key="7">
    <source>
        <dbReference type="Proteomes" id="UP000482800"/>
    </source>
</evidence>
<proteinExistence type="predicted"/>
<comment type="caution">
    <text evidence="6">The sequence shown here is derived from an EMBL/GenBank/DDBJ whole genome shotgun (WGS) entry which is preliminary data.</text>
</comment>
<keyword evidence="3" id="KW-0804">Transcription</keyword>
<dbReference type="InterPro" id="IPR036271">
    <property type="entry name" value="Tet_transcr_reg_TetR-rel_C_sf"/>
</dbReference>